<dbReference type="Gene3D" id="4.10.860.120">
    <property type="entry name" value="RNA polymerase II, clamp domain"/>
    <property type="match status" value="1"/>
</dbReference>
<dbReference type="Pfam" id="PF04997">
    <property type="entry name" value="RNA_pol_Rpb1_1"/>
    <property type="match status" value="1"/>
</dbReference>
<evidence type="ECO:0000256" key="2">
    <source>
        <dbReference type="ARBA" id="ARBA00012418"/>
    </source>
</evidence>
<dbReference type="InterPro" id="IPR044893">
    <property type="entry name" value="RNA_pol_Rpb1_clamp_domain"/>
</dbReference>
<dbReference type="SUPFAM" id="SSF64484">
    <property type="entry name" value="beta and beta-prime subunits of DNA dependent RNA-polymerase"/>
    <property type="match status" value="1"/>
</dbReference>
<sequence>MPSGFNQHRSDIETIIGVQFSIFSGEEIERRSVVEIVTSATFEGNEPKTGGLFDPRMGVLENGKICRSCGQTNHGCPGHFGHFRLTRPVYFIQFLPTVMNVLKCVCIRCGKLKIDKQLRSHLTNRKEEARWHEVLKACSTISRCGQEIEDGCGATQPYKYEKKQIASISAYFMAEGGGVTEQMLEVEYVHRLFRRITDEDVDFMGLSRFWCRPDWMICTMLPIPPPQMRPSVVQDNNTRSEDDLTHKLFEIIKSDRILQDKIERNSAKGIIDEYTNVVQYHVATLVDNSIPGVAPSAQRSGRPLKSIQQRIGSKEGRIRYNIQGKRVEFSARSVITPDPNLSIDELGVPLEIATNLTFPERVTVYNRDKLYRLVQNGADIYPGAKTVVRSDGRMVSLKHVNTKEIVLYNGDVVNRHLLDGDIVLFNRQPTLHKMSMMAHRVKVLPGKTFRLNVLVTRPYNADFDGDEFRRQQVAA</sequence>
<dbReference type="EC" id="2.7.7.6" evidence="2"/>
<dbReference type="Gene3D" id="2.40.40.20">
    <property type="match status" value="1"/>
</dbReference>
<dbReference type="Gene3D" id="3.30.1490.180">
    <property type="entry name" value="RNA polymerase ii"/>
    <property type="match status" value="1"/>
</dbReference>
<evidence type="ECO:0000256" key="3">
    <source>
        <dbReference type="ARBA" id="ARBA00022478"/>
    </source>
</evidence>
<comment type="similarity">
    <text evidence="1">Belongs to the RNA polymerase beta' chain family.</text>
</comment>
<evidence type="ECO:0000256" key="4">
    <source>
        <dbReference type="ARBA" id="ARBA00022679"/>
    </source>
</evidence>
<dbReference type="PANTHER" id="PTHR19376:SF37">
    <property type="entry name" value="DNA-DIRECTED RNA POLYMERASE II SUBUNIT RPB1"/>
    <property type="match status" value="1"/>
</dbReference>
<evidence type="ECO:0000313" key="8">
    <source>
        <dbReference type="EMBL" id="QHU10977.1"/>
    </source>
</evidence>
<dbReference type="FunFam" id="2.40.40.20:FF:000019">
    <property type="entry name" value="DNA-directed RNA polymerase II subunit RPB1"/>
    <property type="match status" value="1"/>
</dbReference>
<dbReference type="AlphaFoldDB" id="A0A6C0K2R6"/>
<organism evidence="8">
    <name type="scientific">viral metagenome</name>
    <dbReference type="NCBI Taxonomy" id="1070528"/>
    <lineage>
        <taxon>unclassified sequences</taxon>
        <taxon>metagenomes</taxon>
        <taxon>organismal metagenomes</taxon>
    </lineage>
</organism>
<reference evidence="8" key="1">
    <citation type="journal article" date="2020" name="Nature">
        <title>Giant virus diversity and host interactions through global metagenomics.</title>
        <authorList>
            <person name="Schulz F."/>
            <person name="Roux S."/>
            <person name="Paez-Espino D."/>
            <person name="Jungbluth S."/>
            <person name="Walsh D.A."/>
            <person name="Denef V.J."/>
            <person name="McMahon K.D."/>
            <person name="Konstantinidis K.T."/>
            <person name="Eloe-Fadrosh E.A."/>
            <person name="Kyrpides N.C."/>
            <person name="Woyke T."/>
        </authorList>
    </citation>
    <scope>NUCLEOTIDE SEQUENCE</scope>
    <source>
        <strain evidence="8">GVMAG-S-1101165-84</strain>
    </source>
</reference>
<dbReference type="InterPro" id="IPR045867">
    <property type="entry name" value="DNA-dir_RpoC_beta_prime"/>
</dbReference>
<proteinExistence type="inferred from homology"/>
<dbReference type="GO" id="GO:0005665">
    <property type="term" value="C:RNA polymerase II, core complex"/>
    <property type="evidence" value="ECO:0007669"/>
    <property type="project" value="TreeGrafter"/>
</dbReference>
<dbReference type="GO" id="GO:0006351">
    <property type="term" value="P:DNA-templated transcription"/>
    <property type="evidence" value="ECO:0007669"/>
    <property type="project" value="InterPro"/>
</dbReference>
<keyword evidence="5" id="KW-0548">Nucleotidyltransferase</keyword>
<evidence type="ECO:0000256" key="5">
    <source>
        <dbReference type="ARBA" id="ARBA00022695"/>
    </source>
</evidence>
<feature type="domain" description="RNA polymerase N-terminal" evidence="7">
    <location>
        <begin position="214"/>
        <end position="475"/>
    </location>
</feature>
<protein>
    <recommendedName>
        <fullName evidence="2">DNA-directed RNA polymerase</fullName>
        <ecNumber evidence="2">2.7.7.6</ecNumber>
    </recommendedName>
</protein>
<dbReference type="InterPro" id="IPR007080">
    <property type="entry name" value="RNA_pol_Rpb1_1"/>
</dbReference>
<keyword evidence="6" id="KW-0804">Transcription</keyword>
<dbReference type="InterPro" id="IPR000722">
    <property type="entry name" value="RNA_pol_asu"/>
</dbReference>
<evidence type="ECO:0000256" key="6">
    <source>
        <dbReference type="ARBA" id="ARBA00023163"/>
    </source>
</evidence>
<dbReference type="Pfam" id="PF00623">
    <property type="entry name" value="RNA_pol_Rpb1_2"/>
    <property type="match status" value="1"/>
</dbReference>
<dbReference type="GO" id="GO:0003899">
    <property type="term" value="F:DNA-directed RNA polymerase activity"/>
    <property type="evidence" value="ECO:0007669"/>
    <property type="project" value="UniProtKB-EC"/>
</dbReference>
<keyword evidence="4" id="KW-0808">Transferase</keyword>
<evidence type="ECO:0000256" key="1">
    <source>
        <dbReference type="ARBA" id="ARBA00006460"/>
    </source>
</evidence>
<dbReference type="PANTHER" id="PTHR19376">
    <property type="entry name" value="DNA-DIRECTED RNA POLYMERASE"/>
    <property type="match status" value="1"/>
</dbReference>
<dbReference type="GO" id="GO:0003677">
    <property type="term" value="F:DNA binding"/>
    <property type="evidence" value="ECO:0007669"/>
    <property type="project" value="InterPro"/>
</dbReference>
<accession>A0A6C0K2R6</accession>
<dbReference type="InterPro" id="IPR006592">
    <property type="entry name" value="RNA_pol_N"/>
</dbReference>
<keyword evidence="3" id="KW-0240">DNA-directed RNA polymerase</keyword>
<evidence type="ECO:0000259" key="7">
    <source>
        <dbReference type="SMART" id="SM00663"/>
    </source>
</evidence>
<dbReference type="SMART" id="SM00663">
    <property type="entry name" value="RPOLA_N"/>
    <property type="match status" value="1"/>
</dbReference>
<name>A0A6C0K2R6_9ZZZZ</name>
<dbReference type="EMBL" id="MN740778">
    <property type="protein sequence ID" value="QHU10977.1"/>
    <property type="molecule type" value="Genomic_DNA"/>
</dbReference>